<evidence type="ECO:0000259" key="5">
    <source>
        <dbReference type="Pfam" id="PF09273"/>
    </source>
</evidence>
<dbReference type="GO" id="GO:0032259">
    <property type="term" value="P:methylation"/>
    <property type="evidence" value="ECO:0007669"/>
    <property type="project" value="UniProtKB-KW"/>
</dbReference>
<keyword evidence="7" id="KW-1185">Reference proteome</keyword>
<dbReference type="Gene3D" id="3.90.1410.10">
    <property type="entry name" value="set domain protein methyltransferase, domain 1"/>
    <property type="match status" value="1"/>
</dbReference>
<name>A0AAW1I3J5_SAPOF</name>
<dbReference type="InterPro" id="IPR036464">
    <property type="entry name" value="Rubisco_LSMT_subst-bd_sf"/>
</dbReference>
<feature type="domain" description="SET" evidence="4">
    <location>
        <begin position="83"/>
        <end position="280"/>
    </location>
</feature>
<keyword evidence="1" id="KW-0489">Methyltransferase</keyword>
<dbReference type="InterPro" id="IPR050600">
    <property type="entry name" value="SETD3_SETD6_MTase"/>
</dbReference>
<dbReference type="FunFam" id="3.90.1410.10:FF:000005">
    <property type="entry name" value="Ribulose-1,5 bisphosphate carboxylase/oxygenase large subunit N-methyltransferase, chloroplastic"/>
    <property type="match status" value="1"/>
</dbReference>
<dbReference type="InterPro" id="IPR001214">
    <property type="entry name" value="SET_dom"/>
</dbReference>
<dbReference type="Pfam" id="PF00856">
    <property type="entry name" value="SET"/>
    <property type="match status" value="1"/>
</dbReference>
<protein>
    <submittedName>
        <fullName evidence="6">Uncharacterized protein</fullName>
    </submittedName>
</protein>
<feature type="domain" description="Rubisco LSMT substrate-binding" evidence="5">
    <location>
        <begin position="311"/>
        <end position="456"/>
    </location>
</feature>
<accession>A0AAW1I3J5</accession>
<proteinExistence type="predicted"/>
<dbReference type="EMBL" id="JBDFQZ010000010">
    <property type="protein sequence ID" value="KAK9684076.1"/>
    <property type="molecule type" value="Genomic_DNA"/>
</dbReference>
<dbReference type="Pfam" id="PF09273">
    <property type="entry name" value="Rubis-subs-bind"/>
    <property type="match status" value="1"/>
</dbReference>
<dbReference type="InterPro" id="IPR046341">
    <property type="entry name" value="SET_dom_sf"/>
</dbReference>
<evidence type="ECO:0000259" key="4">
    <source>
        <dbReference type="Pfam" id="PF00856"/>
    </source>
</evidence>
<dbReference type="GO" id="GO:0016279">
    <property type="term" value="F:protein-lysine N-methyltransferase activity"/>
    <property type="evidence" value="ECO:0007669"/>
    <property type="project" value="TreeGrafter"/>
</dbReference>
<evidence type="ECO:0000256" key="1">
    <source>
        <dbReference type="ARBA" id="ARBA00022603"/>
    </source>
</evidence>
<evidence type="ECO:0000256" key="3">
    <source>
        <dbReference type="ARBA" id="ARBA00022691"/>
    </source>
</evidence>
<keyword evidence="3" id="KW-0949">S-adenosyl-L-methionine</keyword>
<reference evidence="6" key="1">
    <citation type="submission" date="2024-03" db="EMBL/GenBank/DDBJ databases">
        <title>WGS assembly of Saponaria officinalis var. Norfolk2.</title>
        <authorList>
            <person name="Jenkins J."/>
            <person name="Shu S."/>
            <person name="Grimwood J."/>
            <person name="Barry K."/>
            <person name="Goodstein D."/>
            <person name="Schmutz J."/>
            <person name="Leebens-Mack J."/>
            <person name="Osbourn A."/>
        </authorList>
    </citation>
    <scope>NUCLEOTIDE SEQUENCE [LARGE SCALE GENOMIC DNA]</scope>
    <source>
        <strain evidence="6">JIC</strain>
    </source>
</reference>
<dbReference type="Gene3D" id="3.90.1420.10">
    <property type="entry name" value="Rubisco LSMT, substrate-binding domain"/>
    <property type="match status" value="1"/>
</dbReference>
<dbReference type="SUPFAM" id="SSF81822">
    <property type="entry name" value="RuBisCo LSMT C-terminal, substrate-binding domain"/>
    <property type="match status" value="1"/>
</dbReference>
<evidence type="ECO:0000256" key="2">
    <source>
        <dbReference type="ARBA" id="ARBA00022679"/>
    </source>
</evidence>
<dbReference type="SUPFAM" id="SSF82199">
    <property type="entry name" value="SET domain"/>
    <property type="match status" value="1"/>
</dbReference>
<dbReference type="Proteomes" id="UP001443914">
    <property type="component" value="Unassembled WGS sequence"/>
</dbReference>
<dbReference type="InterPro" id="IPR015353">
    <property type="entry name" value="Rubisco_LSMT_subst-bd"/>
</dbReference>
<keyword evidence="2" id="KW-0808">Transferase</keyword>
<evidence type="ECO:0000313" key="6">
    <source>
        <dbReference type="EMBL" id="KAK9684076.1"/>
    </source>
</evidence>
<organism evidence="6 7">
    <name type="scientific">Saponaria officinalis</name>
    <name type="common">Common soapwort</name>
    <name type="synonym">Lychnis saponaria</name>
    <dbReference type="NCBI Taxonomy" id="3572"/>
    <lineage>
        <taxon>Eukaryota</taxon>
        <taxon>Viridiplantae</taxon>
        <taxon>Streptophyta</taxon>
        <taxon>Embryophyta</taxon>
        <taxon>Tracheophyta</taxon>
        <taxon>Spermatophyta</taxon>
        <taxon>Magnoliopsida</taxon>
        <taxon>eudicotyledons</taxon>
        <taxon>Gunneridae</taxon>
        <taxon>Pentapetalae</taxon>
        <taxon>Caryophyllales</taxon>
        <taxon>Caryophyllaceae</taxon>
        <taxon>Caryophylleae</taxon>
        <taxon>Saponaria</taxon>
    </lineage>
</organism>
<dbReference type="PANTHER" id="PTHR13271:SF134">
    <property type="entry name" value="OS01G0976450 PROTEIN"/>
    <property type="match status" value="1"/>
</dbReference>
<evidence type="ECO:0000313" key="7">
    <source>
        <dbReference type="Proteomes" id="UP001443914"/>
    </source>
</evidence>
<sequence length="486" mass="54651">MTKIEQMPLASLRSLNPHTILRTSKLLTVSHQFLPKFCHTAPPHNLNILKCCDNYSNEFLPWLDNKAGVRISSLLSIGISNFGRCLFACKNVQAGDCLLKVPFSVQITPDNLLPEIKPMIPDEVGNIAKLAVVILVKQKKGQLSEWAPYITRLPQIEDMHITIFWNAQELKMIRHSSVYQETLNQQAQIKNDFLALKPVLDSFPQFFKDVSFENFRHAYGLVASRAWGSTKGLSLIPFADFLNHDGSSKSFVLSDEDKQISEVIADRNYGLGEEVLIRYGKFPNSTLLLDFGFTVPYNNDDQVCVQFDLTSDDHLRAMKLDLLQKHSLPKMKGVSFSSSDGSFVIKKVRSSDSKGKGIPQSLRAFARVMCCNSSQELDELAVEAAQHDGRLARRPLANRSLEMQAHKILLSRVNDVIDTHSVSIESLQSLKFTNRQRSTLRQKMARDLLTGEVQVLNSAASWLKNYCHGGGQNVNPDELRNTDKCT</sequence>
<dbReference type="AlphaFoldDB" id="A0AAW1I3J5"/>
<comment type="caution">
    <text evidence="6">The sequence shown here is derived from an EMBL/GenBank/DDBJ whole genome shotgun (WGS) entry which is preliminary data.</text>
</comment>
<gene>
    <name evidence="6" type="ORF">RND81_10G184800</name>
</gene>
<dbReference type="PANTHER" id="PTHR13271">
    <property type="entry name" value="UNCHARACTERIZED PUTATIVE METHYLTRANSFERASE"/>
    <property type="match status" value="1"/>
</dbReference>